<evidence type="ECO:0000256" key="1">
    <source>
        <dbReference type="ARBA" id="ARBA00023235"/>
    </source>
</evidence>
<evidence type="ECO:0000313" key="4">
    <source>
        <dbReference type="Proteomes" id="UP000703893"/>
    </source>
</evidence>
<dbReference type="InterPro" id="IPR027363">
    <property type="entry name" value="M1Pi_N"/>
</dbReference>
<name>A0A937X7J5_9BACT</name>
<protein>
    <submittedName>
        <fullName evidence="3">S-methyl-5-thioribose-1-phosphate isomerase</fullName>
        <ecNumber evidence="3">5.3.1.23</ecNumber>
    </submittedName>
</protein>
<comment type="caution">
    <text evidence="3">The sequence shown here is derived from an EMBL/GenBank/DDBJ whole genome shotgun (WGS) entry which is preliminary data.</text>
</comment>
<comment type="catalytic activity">
    <reaction evidence="2">
        <text>5-(methylsulfanyl)-alpha-D-ribose 1-phosphate = 5-(methylsulfanyl)-D-ribulose 1-phosphate</text>
        <dbReference type="Rhea" id="RHEA:19989"/>
        <dbReference type="ChEBI" id="CHEBI:58533"/>
        <dbReference type="ChEBI" id="CHEBI:58548"/>
        <dbReference type="EC" id="5.3.1.23"/>
    </reaction>
</comment>
<dbReference type="Pfam" id="PF01008">
    <property type="entry name" value="IF-2B"/>
    <property type="match status" value="1"/>
</dbReference>
<dbReference type="FunFam" id="3.40.50.10470:FF:000006">
    <property type="entry name" value="Methylthioribose-1-phosphate isomerase"/>
    <property type="match status" value="1"/>
</dbReference>
<dbReference type="SUPFAM" id="SSF100950">
    <property type="entry name" value="NagB/RpiA/CoA transferase-like"/>
    <property type="match status" value="1"/>
</dbReference>
<dbReference type="InterPro" id="IPR011559">
    <property type="entry name" value="Initiation_fac_2B_a/b/d"/>
</dbReference>
<dbReference type="GO" id="GO:0046523">
    <property type="term" value="F:S-methyl-5-thioribose-1-phosphate isomerase activity"/>
    <property type="evidence" value="ECO:0007669"/>
    <property type="project" value="UniProtKB-EC"/>
</dbReference>
<dbReference type="EC" id="5.3.1.23" evidence="3"/>
<dbReference type="InterPro" id="IPR005251">
    <property type="entry name" value="IF-M1Pi"/>
</dbReference>
<dbReference type="Gene3D" id="1.20.120.420">
    <property type="entry name" value="translation initiation factor eif-2b, domain 1"/>
    <property type="match status" value="1"/>
</dbReference>
<dbReference type="FunFam" id="1.20.120.420:FF:000003">
    <property type="entry name" value="Methylthioribose-1-phosphate isomerase"/>
    <property type="match status" value="1"/>
</dbReference>
<feature type="non-terminal residue" evidence="3">
    <location>
        <position position="340"/>
    </location>
</feature>
<dbReference type="Proteomes" id="UP000703893">
    <property type="component" value="Unassembled WGS sequence"/>
</dbReference>
<organism evidence="3 4">
    <name type="scientific">Candidatus Tanganyikabacteria bacterium</name>
    <dbReference type="NCBI Taxonomy" id="2961651"/>
    <lineage>
        <taxon>Bacteria</taxon>
        <taxon>Bacillati</taxon>
        <taxon>Candidatus Sericytochromatia</taxon>
        <taxon>Candidatus Tanganyikabacteria</taxon>
    </lineage>
</organism>
<dbReference type="PANTHER" id="PTHR43475:SF1">
    <property type="entry name" value="METHYLTHIORIBOSE-1-PHOSPHATE ISOMERASE"/>
    <property type="match status" value="1"/>
</dbReference>
<keyword evidence="1 3" id="KW-0413">Isomerase</keyword>
<dbReference type="Gene3D" id="3.40.50.10470">
    <property type="entry name" value="Translation initiation factor eif-2b, domain 2"/>
    <property type="match status" value="1"/>
</dbReference>
<dbReference type="PANTHER" id="PTHR43475">
    <property type="entry name" value="METHYLTHIORIBOSE-1-PHOSPHATE ISOMERASE"/>
    <property type="match status" value="1"/>
</dbReference>
<dbReference type="HAMAP" id="MF_01678">
    <property type="entry name" value="Salvage_MtnA"/>
    <property type="match status" value="1"/>
</dbReference>
<dbReference type="AlphaFoldDB" id="A0A937X7J5"/>
<dbReference type="GO" id="GO:0019509">
    <property type="term" value="P:L-methionine salvage from methylthioadenosine"/>
    <property type="evidence" value="ECO:0007669"/>
    <property type="project" value="TreeGrafter"/>
</dbReference>
<dbReference type="NCBIfam" id="TIGR00524">
    <property type="entry name" value="eIF-2B_rel"/>
    <property type="match status" value="1"/>
</dbReference>
<dbReference type="InterPro" id="IPR000649">
    <property type="entry name" value="IF-2B-related"/>
</dbReference>
<dbReference type="NCBIfam" id="TIGR00512">
    <property type="entry name" value="salvage_mtnA"/>
    <property type="match status" value="1"/>
</dbReference>
<accession>A0A937X7J5</accession>
<reference evidence="3 4" key="1">
    <citation type="submission" date="2019-03" db="EMBL/GenBank/DDBJ databases">
        <title>Lake Tanganyika Metagenome-Assembled Genomes (MAGs).</title>
        <authorList>
            <person name="Tran P."/>
        </authorList>
    </citation>
    <scope>NUCLEOTIDE SEQUENCE [LARGE SCALE GENOMIC DNA]</scope>
    <source>
        <strain evidence="3">K_DeepCast_65m_m2_236</strain>
    </source>
</reference>
<dbReference type="EMBL" id="VGJX01000713">
    <property type="protein sequence ID" value="MBM3275770.1"/>
    <property type="molecule type" value="Genomic_DNA"/>
</dbReference>
<dbReference type="InterPro" id="IPR042529">
    <property type="entry name" value="IF_2B-like_C"/>
</dbReference>
<dbReference type="InterPro" id="IPR037171">
    <property type="entry name" value="NagB/RpiA_transferase-like"/>
</dbReference>
<evidence type="ECO:0000256" key="2">
    <source>
        <dbReference type="ARBA" id="ARBA00052401"/>
    </source>
</evidence>
<dbReference type="NCBIfam" id="NF004326">
    <property type="entry name" value="PRK05720.1"/>
    <property type="match status" value="1"/>
</dbReference>
<sequence length="340" mass="36745">MRTVTWNDGVVELIDQTALPAQLVILELRESGAVAQAIKTMQVRGAPAIGVAAAMGLALAAREWVAAPAESPGNTGFLPTGADLVRHLENKSEEFKALRPTAVNLAWAVDRMVGAARDRKHLTPADLQRYLELEAQVMAREDVEINRAIGNNGVSLFPDKGDVLTVCNTGSLATVEFGTALGCIRAAVEAGKKLHVWVCETRPRLQGARLNAWELLRDDIPFTVITDSMAAHFMQRMRVDLVIAGADRIAANGDTANKIGTYSLAVLAHHHQIPFYIAAPVSTIDPRTQAGAAIPIEERDEQEVTHIGSVRVVPEGVMVANPSFDVTPHQLIKRIVTERA</sequence>
<gene>
    <name evidence="3" type="primary">mtnA</name>
    <name evidence="3" type="ORF">FJZ00_11495</name>
</gene>
<evidence type="ECO:0000313" key="3">
    <source>
        <dbReference type="EMBL" id="MBM3275770.1"/>
    </source>
</evidence>
<proteinExistence type="inferred from homology"/>